<evidence type="ECO:0000256" key="1">
    <source>
        <dbReference type="SAM" id="MobiDB-lite"/>
    </source>
</evidence>
<keyword evidence="4" id="KW-1185">Reference proteome</keyword>
<feature type="region of interest" description="Disordered" evidence="1">
    <location>
        <begin position="589"/>
        <end position="652"/>
    </location>
</feature>
<dbReference type="Pfam" id="PF22600">
    <property type="entry name" value="MTPAP-like_central"/>
    <property type="match status" value="1"/>
</dbReference>
<dbReference type="PANTHER" id="PTHR12271">
    <property type="entry name" value="POLY A POLYMERASE CID PAP -RELATED"/>
    <property type="match status" value="1"/>
</dbReference>
<accession>A0A8I6RNV0</accession>
<dbReference type="EnsemblMetazoa" id="XM_014391599.2">
    <property type="protein sequence ID" value="XP_014247085.1"/>
    <property type="gene ID" value="LOC106665278"/>
</dbReference>
<dbReference type="CDD" id="cd05402">
    <property type="entry name" value="NT_PAP_TUTase"/>
    <property type="match status" value="1"/>
</dbReference>
<dbReference type="AlphaFoldDB" id="A0A8I6RNV0"/>
<dbReference type="Proteomes" id="UP000494040">
    <property type="component" value="Unassembled WGS sequence"/>
</dbReference>
<protein>
    <recommendedName>
        <fullName evidence="2">Poly(A) RNA polymerase mitochondrial-like central palm domain-containing protein</fullName>
    </recommendedName>
</protein>
<proteinExistence type="predicted"/>
<dbReference type="InterPro" id="IPR043519">
    <property type="entry name" value="NT_sf"/>
</dbReference>
<dbReference type="GO" id="GO:0031123">
    <property type="term" value="P:RNA 3'-end processing"/>
    <property type="evidence" value="ECO:0007669"/>
    <property type="project" value="TreeGrafter"/>
</dbReference>
<dbReference type="RefSeq" id="XP_014247085.1">
    <property type="nucleotide sequence ID" value="XM_014391599.2"/>
</dbReference>
<organism evidence="3 4">
    <name type="scientific">Cimex lectularius</name>
    <name type="common">Bed bug</name>
    <name type="synonym">Acanthia lectularia</name>
    <dbReference type="NCBI Taxonomy" id="79782"/>
    <lineage>
        <taxon>Eukaryota</taxon>
        <taxon>Metazoa</taxon>
        <taxon>Ecdysozoa</taxon>
        <taxon>Arthropoda</taxon>
        <taxon>Hexapoda</taxon>
        <taxon>Insecta</taxon>
        <taxon>Pterygota</taxon>
        <taxon>Neoptera</taxon>
        <taxon>Paraneoptera</taxon>
        <taxon>Hemiptera</taxon>
        <taxon>Heteroptera</taxon>
        <taxon>Panheteroptera</taxon>
        <taxon>Cimicomorpha</taxon>
        <taxon>Cimicidae</taxon>
        <taxon>Cimex</taxon>
    </lineage>
</organism>
<dbReference type="GO" id="GO:0050265">
    <property type="term" value="F:RNA uridylyltransferase activity"/>
    <property type="evidence" value="ECO:0007669"/>
    <property type="project" value="TreeGrafter"/>
</dbReference>
<dbReference type="Gene3D" id="3.30.460.10">
    <property type="entry name" value="Beta Polymerase, domain 2"/>
    <property type="match status" value="1"/>
</dbReference>
<evidence type="ECO:0000313" key="3">
    <source>
        <dbReference type="EnsemblMetazoa" id="XP_014247085.1"/>
    </source>
</evidence>
<reference evidence="3" key="1">
    <citation type="submission" date="2022-01" db="UniProtKB">
        <authorList>
            <consortium name="EnsemblMetazoa"/>
        </authorList>
    </citation>
    <scope>IDENTIFICATION</scope>
</reference>
<dbReference type="Gene3D" id="1.10.1410.10">
    <property type="match status" value="1"/>
</dbReference>
<dbReference type="GeneID" id="106665278"/>
<sequence length="652" mass="75408">MYQMQFEPRQLMQVEKIHHVPKMLHPPVILPGVNAGVPVENKQPPKQRRKKTKGNREQEVALPMITFHKENFDDQSVEFCEQVKMDAVKYAMIDTVLNDVAAVYRKLLPGLVPQLYGSSYTGIAFKNSDIDVHLHCHGDDIPDDLFIKTSGGILRRSPKFRYTIKVANAKVPVMKTIHQSGIELDISATSQNSVHNSILIKHIMDSDVRIKRLTMLISYWAKRNLISGRNLFTSYSIVLLVIFYLQKIEPPMLPPLRQILYRRESIGWPYAVRNDAKLVPYINKSTLSDLYKGFFYFYYNKDFSKVVISLYAGTEISLEDLSNYQTLSSDFNSYKRQIALGKSPFVYTHCIHVQDPIELYVNTTRRVIPSLLRKFQETLKRFVTNTSLLPNSQWLPIMTTEKPIELQKPIKMYISYPKDEITKVGNFNQDFNTACKLLLFNVEVLNQNKFQKLEDGNKRRPMLEYSLSTDKYLFTKDFRVLFNNLTNGLISCEQFKHKLQESTAKNQIVTKFKLQAMVNIDMESLSSSKKKVSAEGENNIGVAAEFVNGNQCEDVIFAEIVHWTKQYINPLINIVRKIRKGEVIPKITEAKPKLNKDNTNKDNKDKDNKAKDNKNKVNKNKVNKNEDNKNKVKKIEDNKTKDNKNEEEMVID</sequence>
<feature type="domain" description="Poly(A) RNA polymerase mitochondrial-like central palm" evidence="2">
    <location>
        <begin position="73"/>
        <end position="203"/>
    </location>
</feature>
<name>A0A8I6RNV0_CIMLE</name>
<dbReference type="SUPFAM" id="SSF81631">
    <property type="entry name" value="PAP/OAS1 substrate-binding domain"/>
    <property type="match status" value="1"/>
</dbReference>
<evidence type="ECO:0000259" key="2">
    <source>
        <dbReference type="Pfam" id="PF22600"/>
    </source>
</evidence>
<dbReference type="InterPro" id="IPR054708">
    <property type="entry name" value="MTPAP-like_central"/>
</dbReference>
<dbReference type="OrthoDB" id="419694at2759"/>
<dbReference type="SUPFAM" id="SSF81301">
    <property type="entry name" value="Nucleotidyltransferase"/>
    <property type="match status" value="1"/>
</dbReference>
<feature type="region of interest" description="Disordered" evidence="1">
    <location>
        <begin position="34"/>
        <end position="58"/>
    </location>
</feature>
<dbReference type="KEGG" id="clec:106665278"/>
<evidence type="ECO:0000313" key="4">
    <source>
        <dbReference type="Proteomes" id="UP000494040"/>
    </source>
</evidence>
<dbReference type="PANTHER" id="PTHR12271:SF66">
    <property type="entry name" value="TERMINAL URIDYLYLTRANSFERASE TAILOR"/>
    <property type="match status" value="1"/>
</dbReference>
<feature type="compositionally biased region" description="Basic and acidic residues" evidence="1">
    <location>
        <begin position="589"/>
        <end position="615"/>
    </location>
</feature>
<feature type="compositionally biased region" description="Basic and acidic residues" evidence="1">
    <location>
        <begin position="623"/>
        <end position="652"/>
    </location>
</feature>